<reference evidence="1" key="1">
    <citation type="submission" date="2018-05" db="EMBL/GenBank/DDBJ databases">
        <authorList>
            <person name="Lanie J.A."/>
            <person name="Ng W.-L."/>
            <person name="Kazmierczak K.M."/>
            <person name="Andrzejewski T.M."/>
            <person name="Davidsen T.M."/>
            <person name="Wayne K.J."/>
            <person name="Tettelin H."/>
            <person name="Glass J.I."/>
            <person name="Rusch D."/>
            <person name="Podicherti R."/>
            <person name="Tsui H.-C.T."/>
            <person name="Winkler M.E."/>
        </authorList>
    </citation>
    <scope>NUCLEOTIDE SEQUENCE</scope>
</reference>
<feature type="non-terminal residue" evidence="1">
    <location>
        <position position="1"/>
    </location>
</feature>
<feature type="non-terminal residue" evidence="1">
    <location>
        <position position="52"/>
    </location>
</feature>
<organism evidence="1">
    <name type="scientific">marine metagenome</name>
    <dbReference type="NCBI Taxonomy" id="408172"/>
    <lineage>
        <taxon>unclassified sequences</taxon>
        <taxon>metagenomes</taxon>
        <taxon>ecological metagenomes</taxon>
    </lineage>
</organism>
<dbReference type="EMBL" id="UINC01105783">
    <property type="protein sequence ID" value="SVC69984.1"/>
    <property type="molecule type" value="Genomic_DNA"/>
</dbReference>
<name>A0A382P985_9ZZZZ</name>
<protein>
    <submittedName>
        <fullName evidence="1">Uncharacterized protein</fullName>
    </submittedName>
</protein>
<dbReference type="AlphaFoldDB" id="A0A382P985"/>
<sequence length="52" mass="6277">HVWFNRDHVLRSRGLLRFSWDPPFSARLGCRTYCRCSGRVQCGLYLQVTYWL</sequence>
<evidence type="ECO:0000313" key="1">
    <source>
        <dbReference type="EMBL" id="SVC69984.1"/>
    </source>
</evidence>
<gene>
    <name evidence="1" type="ORF">METZ01_LOCUS322838</name>
</gene>
<accession>A0A382P985</accession>
<proteinExistence type="predicted"/>